<dbReference type="CDD" id="cd00190">
    <property type="entry name" value="Tryp_SPc"/>
    <property type="match status" value="1"/>
</dbReference>
<dbReference type="InterPro" id="IPR018114">
    <property type="entry name" value="TRYPSIN_HIS"/>
</dbReference>
<dbReference type="AlphaFoldDB" id="A0ABD1EF97"/>
<dbReference type="InterPro" id="IPR043504">
    <property type="entry name" value="Peptidase_S1_PA_chymotrypsin"/>
</dbReference>
<evidence type="ECO:0000259" key="10">
    <source>
        <dbReference type="PROSITE" id="PS50240"/>
    </source>
</evidence>
<evidence type="ECO:0000256" key="3">
    <source>
        <dbReference type="ARBA" id="ARBA00022729"/>
    </source>
</evidence>
<proteinExistence type="inferred from homology"/>
<dbReference type="PANTHER" id="PTHR24276">
    <property type="entry name" value="POLYSERASE-RELATED"/>
    <property type="match status" value="1"/>
</dbReference>
<accession>A0ABD1EF97</accession>
<dbReference type="FunFam" id="2.40.10.10:FF:000077">
    <property type="entry name" value="Predicted protein"/>
    <property type="match status" value="1"/>
</dbReference>
<evidence type="ECO:0000256" key="2">
    <source>
        <dbReference type="ARBA" id="ARBA00022670"/>
    </source>
</evidence>
<comment type="similarity">
    <text evidence="1">Belongs to the peptidase S1 family.</text>
</comment>
<dbReference type="InterPro" id="IPR001314">
    <property type="entry name" value="Peptidase_S1A"/>
</dbReference>
<dbReference type="InterPro" id="IPR001254">
    <property type="entry name" value="Trypsin_dom"/>
</dbReference>
<sequence>MYQLIYLIFLLIFNFPIDLCIETNTRIVGGNITDIKHLPYQVSIKYFGLHFCGGALITRNTVLSAAHCFTESLTSVSPFYAVSVGSNTTTGIVYQIKSVLVHPMYDPDTINYDISLLTLKNNVTLSETVSLIQISEKDSYTTGSLATVSGWGYEKENGTLSTLLRKVNVPVINRRDCKQLYQNMITITRYMICAGFYEGGKDACQGDSGGPLVQNNQLIGVVSFGMGCARRGYPGVYTNVANLVQWVKKNSNYQMNYGVKNFCVNRLLISTVMIMVYAMQVV</sequence>
<dbReference type="Gene3D" id="2.40.10.10">
    <property type="entry name" value="Trypsin-like serine proteases"/>
    <property type="match status" value="1"/>
</dbReference>
<dbReference type="InterPro" id="IPR033116">
    <property type="entry name" value="TRYPSIN_SER"/>
</dbReference>
<dbReference type="PROSITE" id="PS00135">
    <property type="entry name" value="TRYPSIN_SER"/>
    <property type="match status" value="1"/>
</dbReference>
<dbReference type="SUPFAM" id="SSF50494">
    <property type="entry name" value="Trypsin-like serine proteases"/>
    <property type="match status" value="1"/>
</dbReference>
<evidence type="ECO:0000313" key="12">
    <source>
        <dbReference type="Proteomes" id="UP001566132"/>
    </source>
</evidence>
<dbReference type="PROSITE" id="PS00134">
    <property type="entry name" value="TRYPSIN_HIS"/>
    <property type="match status" value="1"/>
</dbReference>
<dbReference type="InterPro" id="IPR050430">
    <property type="entry name" value="Peptidase_S1"/>
</dbReference>
<reference evidence="11 12" key="1">
    <citation type="submission" date="2024-05" db="EMBL/GenBank/DDBJ databases">
        <title>Genetic variation in Jamaican populations of the coffee berry borer (Hypothenemus hampei).</title>
        <authorList>
            <person name="Errbii M."/>
            <person name="Myrie A."/>
        </authorList>
    </citation>
    <scope>NUCLEOTIDE SEQUENCE [LARGE SCALE GENOMIC DNA]</scope>
    <source>
        <strain evidence="11">JA-Hopewell-2020-01-JO</strain>
        <tissue evidence="11">Whole body</tissue>
    </source>
</reference>
<evidence type="ECO:0000256" key="6">
    <source>
        <dbReference type="ARBA" id="ARBA00023145"/>
    </source>
</evidence>
<dbReference type="PROSITE" id="PS50240">
    <property type="entry name" value="TRYPSIN_DOM"/>
    <property type="match status" value="1"/>
</dbReference>
<feature type="domain" description="Peptidase S1" evidence="10">
    <location>
        <begin position="27"/>
        <end position="252"/>
    </location>
</feature>
<feature type="chain" id="PRO_5044773228" description="Peptidase S1 domain-containing protein" evidence="9">
    <location>
        <begin position="21"/>
        <end position="282"/>
    </location>
</feature>
<keyword evidence="6" id="KW-0865">Zymogen</keyword>
<dbReference type="SMART" id="SM00020">
    <property type="entry name" value="Tryp_SPc"/>
    <property type="match status" value="1"/>
</dbReference>
<evidence type="ECO:0000256" key="4">
    <source>
        <dbReference type="ARBA" id="ARBA00022801"/>
    </source>
</evidence>
<evidence type="ECO:0000256" key="5">
    <source>
        <dbReference type="ARBA" id="ARBA00022825"/>
    </source>
</evidence>
<keyword evidence="12" id="KW-1185">Reference proteome</keyword>
<evidence type="ECO:0000256" key="1">
    <source>
        <dbReference type="ARBA" id="ARBA00007664"/>
    </source>
</evidence>
<name>A0ABD1EF97_HYPHA</name>
<dbReference type="GO" id="GO:0008236">
    <property type="term" value="F:serine-type peptidase activity"/>
    <property type="evidence" value="ECO:0007669"/>
    <property type="project" value="UniProtKB-KW"/>
</dbReference>
<dbReference type="Proteomes" id="UP001566132">
    <property type="component" value="Unassembled WGS sequence"/>
</dbReference>
<dbReference type="PANTHER" id="PTHR24276:SF91">
    <property type="entry name" value="AT26814P-RELATED"/>
    <property type="match status" value="1"/>
</dbReference>
<evidence type="ECO:0000256" key="9">
    <source>
        <dbReference type="SAM" id="SignalP"/>
    </source>
</evidence>
<comment type="caution">
    <text evidence="11">The sequence shown here is derived from an EMBL/GenBank/DDBJ whole genome shotgun (WGS) entry which is preliminary data.</text>
</comment>
<organism evidence="11 12">
    <name type="scientific">Hypothenemus hampei</name>
    <name type="common">Coffee berry borer</name>
    <dbReference type="NCBI Taxonomy" id="57062"/>
    <lineage>
        <taxon>Eukaryota</taxon>
        <taxon>Metazoa</taxon>
        <taxon>Ecdysozoa</taxon>
        <taxon>Arthropoda</taxon>
        <taxon>Hexapoda</taxon>
        <taxon>Insecta</taxon>
        <taxon>Pterygota</taxon>
        <taxon>Neoptera</taxon>
        <taxon>Endopterygota</taxon>
        <taxon>Coleoptera</taxon>
        <taxon>Polyphaga</taxon>
        <taxon>Cucujiformia</taxon>
        <taxon>Curculionidae</taxon>
        <taxon>Scolytinae</taxon>
        <taxon>Hypothenemus</taxon>
    </lineage>
</organism>
<evidence type="ECO:0000256" key="8">
    <source>
        <dbReference type="RuleBase" id="RU363034"/>
    </source>
</evidence>
<evidence type="ECO:0000256" key="7">
    <source>
        <dbReference type="ARBA" id="ARBA00023157"/>
    </source>
</evidence>
<keyword evidence="4 8" id="KW-0378">Hydrolase</keyword>
<keyword evidence="3 9" id="KW-0732">Signal</keyword>
<dbReference type="InterPro" id="IPR009003">
    <property type="entry name" value="Peptidase_S1_PA"/>
</dbReference>
<feature type="signal peptide" evidence="9">
    <location>
        <begin position="1"/>
        <end position="20"/>
    </location>
</feature>
<dbReference type="EMBL" id="JBDJPC010000009">
    <property type="protein sequence ID" value="KAL1491816.1"/>
    <property type="molecule type" value="Genomic_DNA"/>
</dbReference>
<gene>
    <name evidence="11" type="ORF">ABEB36_012354</name>
</gene>
<dbReference type="Pfam" id="PF00089">
    <property type="entry name" value="Trypsin"/>
    <property type="match status" value="1"/>
</dbReference>
<keyword evidence="2 8" id="KW-0645">Protease</keyword>
<protein>
    <recommendedName>
        <fullName evidence="10">Peptidase S1 domain-containing protein</fullName>
    </recommendedName>
</protein>
<dbReference type="PRINTS" id="PR00722">
    <property type="entry name" value="CHYMOTRYPSIN"/>
</dbReference>
<dbReference type="GO" id="GO:0006508">
    <property type="term" value="P:proteolysis"/>
    <property type="evidence" value="ECO:0007669"/>
    <property type="project" value="UniProtKB-KW"/>
</dbReference>
<keyword evidence="5 8" id="KW-0720">Serine protease</keyword>
<evidence type="ECO:0000313" key="11">
    <source>
        <dbReference type="EMBL" id="KAL1491816.1"/>
    </source>
</evidence>
<keyword evidence="7" id="KW-1015">Disulfide bond</keyword>